<dbReference type="EMBL" id="CAUYUJ010002224">
    <property type="protein sequence ID" value="CAK0799764.1"/>
    <property type="molecule type" value="Genomic_DNA"/>
</dbReference>
<keyword evidence="3" id="KW-1185">Reference proteome</keyword>
<gene>
    <name evidence="2" type="ORF">PCOR1329_LOCUS8108</name>
</gene>
<feature type="region of interest" description="Disordered" evidence="1">
    <location>
        <begin position="66"/>
        <end position="98"/>
    </location>
</feature>
<dbReference type="Proteomes" id="UP001189429">
    <property type="component" value="Unassembled WGS sequence"/>
</dbReference>
<protein>
    <submittedName>
        <fullName evidence="2">Uncharacterized protein</fullName>
    </submittedName>
</protein>
<name>A0ABN9Q284_9DINO</name>
<feature type="compositionally biased region" description="Basic and acidic residues" evidence="1">
    <location>
        <begin position="66"/>
        <end position="76"/>
    </location>
</feature>
<organism evidence="2 3">
    <name type="scientific">Prorocentrum cordatum</name>
    <dbReference type="NCBI Taxonomy" id="2364126"/>
    <lineage>
        <taxon>Eukaryota</taxon>
        <taxon>Sar</taxon>
        <taxon>Alveolata</taxon>
        <taxon>Dinophyceae</taxon>
        <taxon>Prorocentrales</taxon>
        <taxon>Prorocentraceae</taxon>
        <taxon>Prorocentrum</taxon>
    </lineage>
</organism>
<evidence type="ECO:0000313" key="3">
    <source>
        <dbReference type="Proteomes" id="UP001189429"/>
    </source>
</evidence>
<accession>A0ABN9Q284</accession>
<feature type="non-terminal residue" evidence="2">
    <location>
        <position position="665"/>
    </location>
</feature>
<evidence type="ECO:0000256" key="1">
    <source>
        <dbReference type="SAM" id="MobiDB-lite"/>
    </source>
</evidence>
<evidence type="ECO:0000313" key="2">
    <source>
        <dbReference type="EMBL" id="CAK0799764.1"/>
    </source>
</evidence>
<proteinExistence type="predicted"/>
<sequence>MELVHRKLQMCEHKHRERAIGATQGDEPLGDAHLDLVAGETRGLAMVSPSLLSEKLKTEAAILRERRKTTEERAEHQASASSKEGKGGQAVPQSLVDKQRPEIAKLTAQIATAGTAGKATSLAARLAASEPPLFPVVAQRDPSPTPLRAASAILESPRLDAVAAPGRGRRRRPVRNASVGSWMLERRAAVNWLRGREGGPDFNSLSLVRVFRTCGAAWPPGSDSVPGYLDEPAKPAAFAVDSVALPLDGVKGNLASAWLVRRLSKAEVITFGEDAACTIAPFCVAKSDGRRRLVIARKVNSCIHDPATVELPTAGVWSGLRTREGDELVVEQVDIEAAFYRTEAPAGLSVIAVLPSVLVSDLAKIDPSSPVEMISGKRTATRLVVLPTGWTLPSAPRSQRVDGAAGAHRHRQRARGGAAAVERELEAGGLRCKGIATTADERAPAGLVFQRATGEARLSSIRPWKMHLALLGLASQKYVPGRAVFQRFGHCKWADFLWGALLSVFSSERRCARKAGVNAWRPRPDVASELRAAGALLGLACLSARRPVDPLGTSAGASTGNGDPEGTLFGGIGVAERPWPTEAARGAARLSALWRYLVAGGAAARDHAFSSQLAAGPGRVNHDQDEGGPEKVITCAGESAPDGLNTDRETQGDFVGLDAHLIFPL</sequence>
<comment type="caution">
    <text evidence="2">The sequence shown here is derived from an EMBL/GenBank/DDBJ whole genome shotgun (WGS) entry which is preliminary data.</text>
</comment>
<reference evidence="2" key="1">
    <citation type="submission" date="2023-10" db="EMBL/GenBank/DDBJ databases">
        <authorList>
            <person name="Chen Y."/>
            <person name="Shah S."/>
            <person name="Dougan E. K."/>
            <person name="Thang M."/>
            <person name="Chan C."/>
        </authorList>
    </citation>
    <scope>NUCLEOTIDE SEQUENCE [LARGE SCALE GENOMIC DNA]</scope>
</reference>